<evidence type="ECO:0000256" key="5">
    <source>
        <dbReference type="ARBA" id="ARBA00022723"/>
    </source>
</evidence>
<feature type="domain" description="Radical SAM core" evidence="11">
    <location>
        <begin position="141"/>
        <end position="371"/>
    </location>
</feature>
<dbReference type="InterPro" id="IPR005840">
    <property type="entry name" value="Ribosomal_uS12_MeSTrfase_RimO"/>
</dbReference>
<dbReference type="PANTHER" id="PTHR43837:SF1">
    <property type="entry name" value="RIBOSOMAL PROTEIN US12 METHYLTHIOTRANSFERASE RIMO"/>
    <property type="match status" value="1"/>
</dbReference>
<dbReference type="Gene3D" id="2.40.50.140">
    <property type="entry name" value="Nucleic acid-binding proteins"/>
    <property type="match status" value="1"/>
</dbReference>
<feature type="domain" description="MTTase N-terminal" evidence="10">
    <location>
        <begin position="2"/>
        <end position="117"/>
    </location>
</feature>
<evidence type="ECO:0000259" key="11">
    <source>
        <dbReference type="PROSITE" id="PS51918"/>
    </source>
</evidence>
<dbReference type="SUPFAM" id="SSF102114">
    <property type="entry name" value="Radical SAM enzymes"/>
    <property type="match status" value="1"/>
</dbReference>
<dbReference type="HAMAP" id="MF_01865">
    <property type="entry name" value="MTTase_RimO"/>
    <property type="match status" value="1"/>
</dbReference>
<evidence type="ECO:0000256" key="3">
    <source>
        <dbReference type="ARBA" id="ARBA00022679"/>
    </source>
</evidence>
<dbReference type="Gene3D" id="3.40.50.12160">
    <property type="entry name" value="Methylthiotransferase, N-terminal domain"/>
    <property type="match status" value="1"/>
</dbReference>
<evidence type="ECO:0000313" key="13">
    <source>
        <dbReference type="Proteomes" id="UP000746471"/>
    </source>
</evidence>
<evidence type="ECO:0000256" key="7">
    <source>
        <dbReference type="ARBA" id="ARBA00023014"/>
    </source>
</evidence>
<keyword evidence="7 8" id="KW-0411">Iron-sulfur</keyword>
<dbReference type="InterPro" id="IPR020612">
    <property type="entry name" value="Methylthiotransferase_CS"/>
</dbReference>
<dbReference type="NCBIfam" id="TIGR00089">
    <property type="entry name" value="MiaB/RimO family radical SAM methylthiotransferase"/>
    <property type="match status" value="1"/>
</dbReference>
<comment type="subcellular location">
    <subcellularLocation>
        <location evidence="8">Cytoplasm</location>
    </subcellularLocation>
</comment>
<gene>
    <name evidence="8 12" type="primary">rimO</name>
    <name evidence="12" type="ORF">KHM83_15030</name>
</gene>
<keyword evidence="3 8" id="KW-0808">Transferase</keyword>
<dbReference type="Pfam" id="PF18693">
    <property type="entry name" value="TRAM_2"/>
    <property type="match status" value="1"/>
</dbReference>
<dbReference type="InterPro" id="IPR005839">
    <property type="entry name" value="Methylthiotransferase"/>
</dbReference>
<dbReference type="SFLD" id="SFLDG01061">
    <property type="entry name" value="methylthiotransferase"/>
    <property type="match status" value="1"/>
</dbReference>
<feature type="binding site" evidence="8">
    <location>
        <position position="80"/>
    </location>
    <ligand>
        <name>[4Fe-4S] cluster</name>
        <dbReference type="ChEBI" id="CHEBI:49883"/>
        <label>1</label>
    </ligand>
</feature>
<feature type="binding site" evidence="8">
    <location>
        <position position="11"/>
    </location>
    <ligand>
        <name>[4Fe-4S] cluster</name>
        <dbReference type="ChEBI" id="CHEBI:49883"/>
        <label>1</label>
    </ligand>
</feature>
<comment type="catalytic activity">
    <reaction evidence="8">
        <text>L-aspartate(89)-[ribosomal protein uS12]-hydrogen + (sulfur carrier)-SH + AH2 + 2 S-adenosyl-L-methionine = 3-methylsulfanyl-L-aspartate(89)-[ribosomal protein uS12]-hydrogen + (sulfur carrier)-H + 5'-deoxyadenosine + L-methionine + A + S-adenosyl-L-homocysteine + 2 H(+)</text>
        <dbReference type="Rhea" id="RHEA:37087"/>
        <dbReference type="Rhea" id="RHEA-COMP:10460"/>
        <dbReference type="Rhea" id="RHEA-COMP:10461"/>
        <dbReference type="Rhea" id="RHEA-COMP:14737"/>
        <dbReference type="Rhea" id="RHEA-COMP:14739"/>
        <dbReference type="ChEBI" id="CHEBI:13193"/>
        <dbReference type="ChEBI" id="CHEBI:15378"/>
        <dbReference type="ChEBI" id="CHEBI:17319"/>
        <dbReference type="ChEBI" id="CHEBI:17499"/>
        <dbReference type="ChEBI" id="CHEBI:29917"/>
        <dbReference type="ChEBI" id="CHEBI:29961"/>
        <dbReference type="ChEBI" id="CHEBI:57844"/>
        <dbReference type="ChEBI" id="CHEBI:57856"/>
        <dbReference type="ChEBI" id="CHEBI:59789"/>
        <dbReference type="ChEBI" id="CHEBI:64428"/>
        <dbReference type="ChEBI" id="CHEBI:73599"/>
        <dbReference type="EC" id="2.8.4.4"/>
    </reaction>
</comment>
<accession>A0ABS5PSV8</accession>
<feature type="domain" description="TRAM" evidence="9">
    <location>
        <begin position="374"/>
        <end position="442"/>
    </location>
</feature>
<evidence type="ECO:0000259" key="9">
    <source>
        <dbReference type="PROSITE" id="PS50926"/>
    </source>
</evidence>
<feature type="binding site" evidence="8">
    <location>
        <position position="155"/>
    </location>
    <ligand>
        <name>[4Fe-4S] cluster</name>
        <dbReference type="ChEBI" id="CHEBI:49883"/>
        <label>2</label>
        <note>4Fe-4S-S-AdoMet</note>
    </ligand>
</feature>
<dbReference type="InterPro" id="IPR006638">
    <property type="entry name" value="Elp3/MiaA/NifB-like_rSAM"/>
</dbReference>
<sequence length="446" mass="50145">MKKIYIETLGCSKNQVDTETMLGILDDAYLLAETPEEAEIIIVNTCSFIHDAQDESVETILAFASLKTAGICEKLIVTGCLSQRFPEALLSEIPAVDAIVGTGNFYKILEVVKALEDGTDQRVFIESVDLTIPENLPRILTSPSHYAYIKIAEGCDNRCTYCIIPQLRGKYRSREIADIVSEVEDFVSYGVREIILIAQDTSRYGVDLYGESKLDELLTKLNAIESLKWIRVQYSYPDILDDRLLEGFFKNEKVVNYFDIPIQHASNAVLKRMNRRTSLEALMTLIEKIRGRDENAVIRTTIIVGFPGETEEDFKTLLDFVSATKFDRLGAFTYSNEEGTAAYRLPDQVDEAVKEDRKDRLMAKQMVISEQLSLSKIGKTFEVVVEEIAEEGKILVGRSAYDSPEIDGVVYIHTTLPLAMGSFVKVYITDALEYDLIGVIADEHCQ</sequence>
<feature type="binding site" evidence="8">
    <location>
        <position position="46"/>
    </location>
    <ligand>
        <name>[4Fe-4S] cluster</name>
        <dbReference type="ChEBI" id="CHEBI:49883"/>
        <label>1</label>
    </ligand>
</feature>
<keyword evidence="12" id="KW-0687">Ribonucleoprotein</keyword>
<dbReference type="InterPro" id="IPR013848">
    <property type="entry name" value="Methylthiotransferase_N"/>
</dbReference>
<dbReference type="Proteomes" id="UP000746471">
    <property type="component" value="Unassembled WGS sequence"/>
</dbReference>
<keyword evidence="2 8" id="KW-0963">Cytoplasm</keyword>
<keyword evidence="1 8" id="KW-0004">4Fe-4S</keyword>
<organism evidence="12 13">
    <name type="scientific">Fusibacter paucivorans</name>
    <dbReference type="NCBI Taxonomy" id="76009"/>
    <lineage>
        <taxon>Bacteria</taxon>
        <taxon>Bacillati</taxon>
        <taxon>Bacillota</taxon>
        <taxon>Clostridia</taxon>
        <taxon>Eubacteriales</taxon>
        <taxon>Eubacteriales Family XII. Incertae Sedis</taxon>
        <taxon>Fusibacter</taxon>
    </lineage>
</organism>
<dbReference type="Pfam" id="PF04055">
    <property type="entry name" value="Radical_SAM"/>
    <property type="match status" value="1"/>
</dbReference>
<keyword evidence="4 8" id="KW-0949">S-adenosyl-L-methionine</keyword>
<feature type="binding site" evidence="8">
    <location>
        <position position="159"/>
    </location>
    <ligand>
        <name>[4Fe-4S] cluster</name>
        <dbReference type="ChEBI" id="CHEBI:49883"/>
        <label>2</label>
        <note>4Fe-4S-S-AdoMet</note>
    </ligand>
</feature>
<dbReference type="PROSITE" id="PS51449">
    <property type="entry name" value="MTTASE_N"/>
    <property type="match status" value="1"/>
</dbReference>
<dbReference type="Pfam" id="PF00919">
    <property type="entry name" value="UPF0004"/>
    <property type="match status" value="1"/>
</dbReference>
<dbReference type="EC" id="2.8.4.4" evidence="8"/>
<dbReference type="GO" id="GO:0103039">
    <property type="term" value="F:protein methylthiotransferase activity"/>
    <property type="evidence" value="ECO:0007669"/>
    <property type="project" value="UniProtKB-EC"/>
</dbReference>
<dbReference type="SMART" id="SM00729">
    <property type="entry name" value="Elp3"/>
    <property type="match status" value="1"/>
</dbReference>
<dbReference type="PROSITE" id="PS50926">
    <property type="entry name" value="TRAM"/>
    <property type="match status" value="1"/>
</dbReference>
<evidence type="ECO:0000256" key="2">
    <source>
        <dbReference type="ARBA" id="ARBA00022490"/>
    </source>
</evidence>
<comment type="cofactor">
    <cofactor evidence="8">
        <name>[4Fe-4S] cluster</name>
        <dbReference type="ChEBI" id="CHEBI:49883"/>
    </cofactor>
    <text evidence="8">Binds 2 [4Fe-4S] clusters. One cluster is coordinated with 3 cysteines and an exchangeable S-adenosyl-L-methionine.</text>
</comment>
<name>A0ABS5PSV8_9FIRM</name>
<keyword evidence="13" id="KW-1185">Reference proteome</keyword>
<evidence type="ECO:0000256" key="4">
    <source>
        <dbReference type="ARBA" id="ARBA00022691"/>
    </source>
</evidence>
<comment type="similarity">
    <text evidence="8">Belongs to the methylthiotransferase family. RimO subfamily.</text>
</comment>
<feature type="binding site" evidence="8">
    <location>
        <position position="162"/>
    </location>
    <ligand>
        <name>[4Fe-4S] cluster</name>
        <dbReference type="ChEBI" id="CHEBI:49883"/>
        <label>2</label>
        <note>4Fe-4S-S-AdoMet</note>
    </ligand>
</feature>
<evidence type="ECO:0000256" key="6">
    <source>
        <dbReference type="ARBA" id="ARBA00023004"/>
    </source>
</evidence>
<protein>
    <recommendedName>
        <fullName evidence="8">Ribosomal protein uS12 methylthiotransferase RimO</fullName>
        <shortName evidence="8">uS12 MTTase</shortName>
        <shortName evidence="8">uS12 methylthiotransferase</shortName>
        <ecNumber evidence="8">2.8.4.4</ecNumber>
    </recommendedName>
    <alternativeName>
        <fullName evidence="8">Ribosomal protein uS12 (aspartate-C(3))-methylthiotransferase</fullName>
    </alternativeName>
    <alternativeName>
        <fullName evidence="8">Ribosome maturation factor RimO</fullName>
    </alternativeName>
</protein>
<comment type="caution">
    <text evidence="12">The sequence shown here is derived from an EMBL/GenBank/DDBJ whole genome shotgun (WGS) entry which is preliminary data.</text>
</comment>
<dbReference type="InterPro" id="IPR023404">
    <property type="entry name" value="rSAM_horseshoe"/>
</dbReference>
<evidence type="ECO:0000259" key="10">
    <source>
        <dbReference type="PROSITE" id="PS51449"/>
    </source>
</evidence>
<evidence type="ECO:0000256" key="1">
    <source>
        <dbReference type="ARBA" id="ARBA00022485"/>
    </source>
</evidence>
<dbReference type="EMBL" id="JAHBCL010000029">
    <property type="protein sequence ID" value="MBS7527997.1"/>
    <property type="molecule type" value="Genomic_DNA"/>
</dbReference>
<dbReference type="InterPro" id="IPR058240">
    <property type="entry name" value="rSAM_sf"/>
</dbReference>
<dbReference type="RefSeq" id="WP_213237856.1">
    <property type="nucleotide sequence ID" value="NZ_JAHBCL010000029.1"/>
</dbReference>
<dbReference type="SFLD" id="SFLDF00274">
    <property type="entry name" value="ribosomal_protein_S12_methylth"/>
    <property type="match status" value="1"/>
</dbReference>
<dbReference type="PROSITE" id="PS01278">
    <property type="entry name" value="MTTASE_RADICAL"/>
    <property type="match status" value="1"/>
</dbReference>
<proteinExistence type="inferred from homology"/>
<dbReference type="NCBIfam" id="TIGR01125">
    <property type="entry name" value="30S ribosomal protein S12 methylthiotransferase RimO"/>
    <property type="match status" value="1"/>
</dbReference>
<dbReference type="PANTHER" id="PTHR43837">
    <property type="entry name" value="RIBOSOMAL PROTEIN S12 METHYLTHIOTRANSFERASE RIMO"/>
    <property type="match status" value="1"/>
</dbReference>
<dbReference type="InterPro" id="IPR012340">
    <property type="entry name" value="NA-bd_OB-fold"/>
</dbReference>
<dbReference type="SFLD" id="SFLDG01082">
    <property type="entry name" value="B12-binding_domain_containing"/>
    <property type="match status" value="1"/>
</dbReference>
<dbReference type="InterPro" id="IPR002792">
    <property type="entry name" value="TRAM_dom"/>
</dbReference>
<evidence type="ECO:0000256" key="8">
    <source>
        <dbReference type="HAMAP-Rule" id="MF_01865"/>
    </source>
</evidence>
<dbReference type="PROSITE" id="PS51918">
    <property type="entry name" value="RADICAL_SAM"/>
    <property type="match status" value="1"/>
</dbReference>
<comment type="function">
    <text evidence="8">Catalyzes the methylthiolation of an aspartic acid residue of ribosomal protein uS12.</text>
</comment>
<dbReference type="SFLD" id="SFLDS00029">
    <property type="entry name" value="Radical_SAM"/>
    <property type="match status" value="1"/>
</dbReference>
<dbReference type="CDD" id="cd01335">
    <property type="entry name" value="Radical_SAM"/>
    <property type="match status" value="1"/>
</dbReference>
<evidence type="ECO:0000313" key="12">
    <source>
        <dbReference type="EMBL" id="MBS7527997.1"/>
    </source>
</evidence>
<dbReference type="GO" id="GO:0005840">
    <property type="term" value="C:ribosome"/>
    <property type="evidence" value="ECO:0007669"/>
    <property type="project" value="UniProtKB-KW"/>
</dbReference>
<reference evidence="12 13" key="1">
    <citation type="submission" date="2021-05" db="EMBL/GenBank/DDBJ databases">
        <title>Fusibacter ferrireducens sp. nov., an anaerobic, sulfur- and Fe-reducing bacterium isolated from the mangrove sediment.</title>
        <authorList>
            <person name="Qiu D."/>
        </authorList>
    </citation>
    <scope>NUCLEOTIDE SEQUENCE [LARGE SCALE GENOMIC DNA]</scope>
    <source>
        <strain evidence="12 13">DSM 12116</strain>
    </source>
</reference>
<dbReference type="InterPro" id="IPR007197">
    <property type="entry name" value="rSAM"/>
</dbReference>
<keyword evidence="12" id="KW-0689">Ribosomal protein</keyword>
<dbReference type="Gene3D" id="3.80.30.20">
    <property type="entry name" value="tm_1862 like domain"/>
    <property type="match status" value="1"/>
</dbReference>
<dbReference type="InterPro" id="IPR038135">
    <property type="entry name" value="Methylthiotransferase_N_sf"/>
</dbReference>
<keyword evidence="6 8" id="KW-0408">Iron</keyword>
<keyword evidence="5 8" id="KW-0479">Metal-binding</keyword>